<feature type="non-terminal residue" evidence="7">
    <location>
        <position position="139"/>
    </location>
</feature>
<accession>A0ABV1WHK5</accession>
<dbReference type="EMBL" id="JBEPCU010001466">
    <property type="protein sequence ID" value="MER6983672.1"/>
    <property type="molecule type" value="Genomic_DNA"/>
</dbReference>
<dbReference type="InterPro" id="IPR036188">
    <property type="entry name" value="FAD/NAD-bd_sf"/>
</dbReference>
<keyword evidence="3" id="KW-0285">Flavoprotein</keyword>
<evidence type="ECO:0000256" key="1">
    <source>
        <dbReference type="ARBA" id="ARBA00001974"/>
    </source>
</evidence>
<evidence type="ECO:0000256" key="3">
    <source>
        <dbReference type="ARBA" id="ARBA00022630"/>
    </source>
</evidence>
<proteinExistence type="inferred from homology"/>
<keyword evidence="5" id="KW-0560">Oxidoreductase</keyword>
<comment type="caution">
    <text evidence="7">The sequence shown here is derived from an EMBL/GenBank/DDBJ whole genome shotgun (WGS) entry which is preliminary data.</text>
</comment>
<organism evidence="7 8">
    <name type="scientific">Streptomyces carpinensis</name>
    <dbReference type="NCBI Taxonomy" id="66369"/>
    <lineage>
        <taxon>Bacteria</taxon>
        <taxon>Bacillati</taxon>
        <taxon>Actinomycetota</taxon>
        <taxon>Actinomycetes</taxon>
        <taxon>Kitasatosporales</taxon>
        <taxon>Streptomycetaceae</taxon>
        <taxon>Streptomyces</taxon>
    </lineage>
</organism>
<gene>
    <name evidence="7" type="ORF">ABT317_43645</name>
</gene>
<protein>
    <submittedName>
        <fullName evidence="7">FAD-dependent oxidoreductase</fullName>
    </submittedName>
</protein>
<dbReference type="InterPro" id="IPR023753">
    <property type="entry name" value="FAD/NAD-binding_dom"/>
</dbReference>
<feature type="domain" description="FAD/NAD(P)-binding" evidence="6">
    <location>
        <begin position="9"/>
        <end position="137"/>
    </location>
</feature>
<dbReference type="SUPFAM" id="SSF51905">
    <property type="entry name" value="FAD/NAD(P)-binding domain"/>
    <property type="match status" value="1"/>
</dbReference>
<evidence type="ECO:0000313" key="7">
    <source>
        <dbReference type="EMBL" id="MER6983672.1"/>
    </source>
</evidence>
<name>A0ABV1WHK5_9ACTN</name>
<reference evidence="7 8" key="1">
    <citation type="submission" date="2024-06" db="EMBL/GenBank/DDBJ databases">
        <title>The Natural Products Discovery Center: Release of the First 8490 Sequenced Strains for Exploring Actinobacteria Biosynthetic Diversity.</title>
        <authorList>
            <person name="Kalkreuter E."/>
            <person name="Kautsar S.A."/>
            <person name="Yang D."/>
            <person name="Bader C.D."/>
            <person name="Teijaro C.N."/>
            <person name="Fluegel L."/>
            <person name="Davis C.M."/>
            <person name="Simpson J.R."/>
            <person name="Lauterbach L."/>
            <person name="Steele A.D."/>
            <person name="Gui C."/>
            <person name="Meng S."/>
            <person name="Li G."/>
            <person name="Viehrig K."/>
            <person name="Ye F."/>
            <person name="Su P."/>
            <person name="Kiefer A.F."/>
            <person name="Nichols A."/>
            <person name="Cepeda A.J."/>
            <person name="Yan W."/>
            <person name="Fan B."/>
            <person name="Jiang Y."/>
            <person name="Adhikari A."/>
            <person name="Zheng C.-J."/>
            <person name="Schuster L."/>
            <person name="Cowan T.M."/>
            <person name="Smanski M.J."/>
            <person name="Chevrette M.G."/>
            <person name="De Carvalho L.P.S."/>
            <person name="Shen B."/>
        </authorList>
    </citation>
    <scope>NUCLEOTIDE SEQUENCE [LARGE SCALE GENOMIC DNA]</scope>
    <source>
        <strain evidence="7 8">NPDC000634</strain>
    </source>
</reference>
<sequence>MSEHSNPSKVVVLGGGYAGTLAANRLRTRADVDITLVNPRPEFVDRIRLHQFVAGTGDAAVDYATLLGEGVRLAVDSATRIDTVARTVRLTSGRALDYDYVIYAVGSTGVTPPSVAGAAELAFPIAEFESARRLRARLD</sequence>
<dbReference type="PANTHER" id="PTHR42913">
    <property type="entry name" value="APOPTOSIS-INDUCING FACTOR 1"/>
    <property type="match status" value="1"/>
</dbReference>
<dbReference type="Gene3D" id="3.50.50.100">
    <property type="match status" value="1"/>
</dbReference>
<comment type="cofactor">
    <cofactor evidence="1">
        <name>FAD</name>
        <dbReference type="ChEBI" id="CHEBI:57692"/>
    </cofactor>
</comment>
<keyword evidence="4" id="KW-0274">FAD</keyword>
<evidence type="ECO:0000256" key="4">
    <source>
        <dbReference type="ARBA" id="ARBA00022827"/>
    </source>
</evidence>
<dbReference type="PANTHER" id="PTHR42913:SF3">
    <property type="entry name" value="64 KDA MITOCHONDRIAL NADH DEHYDROGENASE (EUROFUNG)"/>
    <property type="match status" value="1"/>
</dbReference>
<evidence type="ECO:0000259" key="6">
    <source>
        <dbReference type="Pfam" id="PF07992"/>
    </source>
</evidence>
<evidence type="ECO:0000313" key="8">
    <source>
        <dbReference type="Proteomes" id="UP001458415"/>
    </source>
</evidence>
<dbReference type="InterPro" id="IPR051169">
    <property type="entry name" value="NADH-Q_oxidoreductase"/>
</dbReference>
<dbReference type="Pfam" id="PF07992">
    <property type="entry name" value="Pyr_redox_2"/>
    <property type="match status" value="1"/>
</dbReference>
<dbReference type="Proteomes" id="UP001458415">
    <property type="component" value="Unassembled WGS sequence"/>
</dbReference>
<comment type="similarity">
    <text evidence="2">Belongs to the NADH dehydrogenase family.</text>
</comment>
<evidence type="ECO:0000256" key="2">
    <source>
        <dbReference type="ARBA" id="ARBA00005272"/>
    </source>
</evidence>
<keyword evidence="8" id="KW-1185">Reference proteome</keyword>
<evidence type="ECO:0000256" key="5">
    <source>
        <dbReference type="ARBA" id="ARBA00023002"/>
    </source>
</evidence>